<dbReference type="RefSeq" id="WP_234222083.1">
    <property type="nucleotide sequence ID" value="NZ_JAGQAF010000023.1"/>
</dbReference>
<gene>
    <name evidence="1" type="ORF">KBY27_22015</name>
</gene>
<comment type="caution">
    <text evidence="1">The sequence shown here is derived from an EMBL/GenBank/DDBJ whole genome shotgun (WGS) entry which is preliminary data.</text>
</comment>
<dbReference type="AlphaFoldDB" id="A0A9Q3ZPF4"/>
<sequence>MANIDFSRVVTTEDKAALQQQILLQDRKAECRMRIFAVCDEIAQINLAAAASAGLLDAAQMQTYRAGLTWIQAMRAACADGNWPDTPPDVKELAALF</sequence>
<accession>A0A9Q3ZPF4</accession>
<proteinExistence type="predicted"/>
<organism evidence="1 2">
    <name type="scientific">Ruegeria pomeroyi</name>
    <dbReference type="NCBI Taxonomy" id="89184"/>
    <lineage>
        <taxon>Bacteria</taxon>
        <taxon>Pseudomonadati</taxon>
        <taxon>Pseudomonadota</taxon>
        <taxon>Alphaproteobacteria</taxon>
        <taxon>Rhodobacterales</taxon>
        <taxon>Roseobacteraceae</taxon>
        <taxon>Ruegeria</taxon>
    </lineage>
</organism>
<dbReference type="EMBL" id="JAGQAF010000023">
    <property type="protein sequence ID" value="MCE8540148.1"/>
    <property type="molecule type" value="Genomic_DNA"/>
</dbReference>
<evidence type="ECO:0000313" key="1">
    <source>
        <dbReference type="EMBL" id="MCE8540148.1"/>
    </source>
</evidence>
<name>A0A9Q3ZPF4_9RHOB</name>
<evidence type="ECO:0000313" key="2">
    <source>
        <dbReference type="Proteomes" id="UP000813672"/>
    </source>
</evidence>
<dbReference type="Proteomes" id="UP000813672">
    <property type="component" value="Unassembled WGS sequence"/>
</dbReference>
<protein>
    <submittedName>
        <fullName evidence="1">Uncharacterized protein</fullName>
    </submittedName>
</protein>
<reference evidence="1" key="1">
    <citation type="journal article" date="2021" name="Environ. Microbiol.">
        <title>Cryptic niche differentiation of novel sediment ecotypes of Rugeria pomeroyi correlates with nitrate respiration.</title>
        <authorList>
            <person name="Lin X."/>
            <person name="McNichol J."/>
            <person name="Chu X."/>
            <person name="Qian Y."/>
            <person name="Luo H."/>
        </authorList>
    </citation>
    <scope>NUCLEOTIDE SEQUENCE</scope>
    <source>
        <strain evidence="1">SZCCDBB064</strain>
    </source>
</reference>